<evidence type="ECO:0000256" key="4">
    <source>
        <dbReference type="ARBA" id="ARBA00022840"/>
    </source>
</evidence>
<organism evidence="10 11">
    <name type="scientific">Methylomarinovum tepidoasis</name>
    <dbReference type="NCBI Taxonomy" id="2840183"/>
    <lineage>
        <taxon>Bacteria</taxon>
        <taxon>Pseudomonadati</taxon>
        <taxon>Pseudomonadota</taxon>
        <taxon>Gammaproteobacteria</taxon>
        <taxon>Methylococcales</taxon>
        <taxon>Methylothermaceae</taxon>
        <taxon>Methylomarinovum</taxon>
    </lineage>
</organism>
<dbReference type="Pfam" id="PF00664">
    <property type="entry name" value="ABC_membrane"/>
    <property type="match status" value="1"/>
</dbReference>
<keyword evidence="5 7" id="KW-1133">Transmembrane helix</keyword>
<dbReference type="InterPro" id="IPR027417">
    <property type="entry name" value="P-loop_NTPase"/>
</dbReference>
<feature type="transmembrane region" description="Helical" evidence="7">
    <location>
        <begin position="281"/>
        <end position="302"/>
    </location>
</feature>
<evidence type="ECO:0000256" key="1">
    <source>
        <dbReference type="ARBA" id="ARBA00004651"/>
    </source>
</evidence>
<dbReference type="PANTHER" id="PTHR24221:SF654">
    <property type="entry name" value="ATP-BINDING CASSETTE SUB-FAMILY B MEMBER 6"/>
    <property type="match status" value="1"/>
</dbReference>
<dbReference type="SUPFAM" id="SSF52540">
    <property type="entry name" value="P-loop containing nucleoside triphosphate hydrolases"/>
    <property type="match status" value="1"/>
</dbReference>
<dbReference type="SMART" id="SM00382">
    <property type="entry name" value="AAA"/>
    <property type="match status" value="1"/>
</dbReference>
<dbReference type="Gene3D" id="3.40.50.300">
    <property type="entry name" value="P-loop containing nucleotide triphosphate hydrolases"/>
    <property type="match status" value="1"/>
</dbReference>
<protein>
    <submittedName>
        <fullName evidence="10">ATP-binding cassette, subfamily B, bacterial MsbA</fullName>
    </submittedName>
</protein>
<feature type="transmembrane region" description="Helical" evidence="7">
    <location>
        <begin position="62"/>
        <end position="86"/>
    </location>
</feature>
<name>A0AAU9C3W3_9GAMM</name>
<dbReference type="Proteomes" id="UP001321450">
    <property type="component" value="Chromosome"/>
</dbReference>
<feature type="domain" description="ABC transporter" evidence="8">
    <location>
        <begin position="337"/>
        <end position="547"/>
    </location>
</feature>
<evidence type="ECO:0000256" key="5">
    <source>
        <dbReference type="ARBA" id="ARBA00022989"/>
    </source>
</evidence>
<dbReference type="PANTHER" id="PTHR24221">
    <property type="entry name" value="ATP-BINDING CASSETTE SUB-FAMILY B"/>
    <property type="match status" value="1"/>
</dbReference>
<comment type="subcellular location">
    <subcellularLocation>
        <location evidence="1">Cell membrane</location>
        <topology evidence="1">Multi-pass membrane protein</topology>
    </subcellularLocation>
</comment>
<accession>A0AAU9C3W3</accession>
<dbReference type="InterPro" id="IPR003593">
    <property type="entry name" value="AAA+_ATPase"/>
</dbReference>
<dbReference type="Pfam" id="PF00005">
    <property type="entry name" value="ABC_tran"/>
    <property type="match status" value="1"/>
</dbReference>
<gene>
    <name evidence="10" type="ORF">MIN45_P0121</name>
</gene>
<dbReference type="KEGG" id="meiy:MIN45_P0121"/>
<dbReference type="InterPro" id="IPR036640">
    <property type="entry name" value="ABC1_TM_sf"/>
</dbReference>
<feature type="transmembrane region" description="Helical" evidence="7">
    <location>
        <begin position="243"/>
        <end position="266"/>
    </location>
</feature>
<sequence length="547" mass="60310">MRLAPLRRWFPFLRPVWPHIALGIGLQGLAQGALLVAPWIAGRITDELLQPQTADAIPWQSLALFLALLLIRNLLSFFASCLIGTAHENLLARLQEKIHAHLLSLPLGFFHQHSRRDLSVLLHHEAAHVAGFLALTLPPLLPHTLLLLAIIGILTALAPLPGLALALLLPTGYGISRWFGGKLHRLADQILTSYDEALTCARDNLARIQEIKAFHRETFENVRFRDCLQQVFQRSRRYVIGQALFTLAIQSAIAAALVAAVAWSALETVNGRLNTARQFSFLMYALLLFYPLNSLSGIYGKLQQASAAARRLNAILETPPERHHGYRLRRRDAEGDILFNRVSFAYPGQTPVLNDLTLSIEAGTTVALVGPNGSGKSTLVALLLRFYDPDSGIITINGRSLTSCSPASVRQQIAYAGQHTRLFHDTLFANILYGNPEADRRQLEAACAVAQLDALIASLPRGGETEIGPDGVRLSGGQRQRVALARALIKDAPILVLDEATSQFDPEGERRFLQAARERFAKKTVILVSHRPHSLEIADRVFRMGKP</sequence>
<dbReference type="PROSITE" id="PS00211">
    <property type="entry name" value="ABC_TRANSPORTER_1"/>
    <property type="match status" value="1"/>
</dbReference>
<dbReference type="AlphaFoldDB" id="A0AAU9C3W3"/>
<feature type="transmembrane region" description="Helical" evidence="7">
    <location>
        <begin position="145"/>
        <end position="169"/>
    </location>
</feature>
<evidence type="ECO:0000256" key="7">
    <source>
        <dbReference type="SAM" id="Phobius"/>
    </source>
</evidence>
<keyword evidence="4 10" id="KW-0067">ATP-binding</keyword>
<reference evidence="11" key="1">
    <citation type="journal article" date="2024" name="Int. J. Syst. Evol. Microbiol.">
        <title>Methylomarinovum tepidoasis sp. nov., a moderately thermophilic methanotroph of the family Methylothermaceae isolated from a deep-sea hydrothermal field.</title>
        <authorList>
            <person name="Hirayama H."/>
            <person name="Takaki Y."/>
            <person name="Abe M."/>
            <person name="Miyazaki M."/>
            <person name="Uematsu K."/>
            <person name="Matsui Y."/>
            <person name="Takai K."/>
        </authorList>
    </citation>
    <scope>NUCLEOTIDE SEQUENCE [LARGE SCALE GENOMIC DNA]</scope>
    <source>
        <strain evidence="11">IN45</strain>
    </source>
</reference>
<dbReference type="InterPro" id="IPR011527">
    <property type="entry name" value="ABC1_TM_dom"/>
</dbReference>
<dbReference type="PROSITE" id="PS50929">
    <property type="entry name" value="ABC_TM1F"/>
    <property type="match status" value="1"/>
</dbReference>
<dbReference type="GO" id="GO:0016887">
    <property type="term" value="F:ATP hydrolysis activity"/>
    <property type="evidence" value="ECO:0007669"/>
    <property type="project" value="InterPro"/>
</dbReference>
<evidence type="ECO:0000256" key="3">
    <source>
        <dbReference type="ARBA" id="ARBA00022741"/>
    </source>
</evidence>
<keyword evidence="11" id="KW-1185">Reference proteome</keyword>
<dbReference type="InterPro" id="IPR017871">
    <property type="entry name" value="ABC_transporter-like_CS"/>
</dbReference>
<dbReference type="Gene3D" id="1.20.1560.10">
    <property type="entry name" value="ABC transporter type 1, transmembrane domain"/>
    <property type="match status" value="1"/>
</dbReference>
<dbReference type="PROSITE" id="PS50893">
    <property type="entry name" value="ABC_TRANSPORTER_2"/>
    <property type="match status" value="1"/>
</dbReference>
<dbReference type="InterPro" id="IPR003439">
    <property type="entry name" value="ABC_transporter-like_ATP-bd"/>
</dbReference>
<keyword evidence="3" id="KW-0547">Nucleotide-binding</keyword>
<evidence type="ECO:0000256" key="6">
    <source>
        <dbReference type="ARBA" id="ARBA00023136"/>
    </source>
</evidence>
<dbReference type="GO" id="GO:0005524">
    <property type="term" value="F:ATP binding"/>
    <property type="evidence" value="ECO:0007669"/>
    <property type="project" value="UniProtKB-KW"/>
</dbReference>
<dbReference type="GO" id="GO:0034040">
    <property type="term" value="F:ATPase-coupled lipid transmembrane transporter activity"/>
    <property type="evidence" value="ECO:0007669"/>
    <property type="project" value="TreeGrafter"/>
</dbReference>
<evidence type="ECO:0000256" key="2">
    <source>
        <dbReference type="ARBA" id="ARBA00022692"/>
    </source>
</evidence>
<evidence type="ECO:0000313" key="11">
    <source>
        <dbReference type="Proteomes" id="UP001321450"/>
    </source>
</evidence>
<evidence type="ECO:0000259" key="9">
    <source>
        <dbReference type="PROSITE" id="PS50929"/>
    </source>
</evidence>
<feature type="domain" description="ABC transmembrane type-1" evidence="9">
    <location>
        <begin position="21"/>
        <end position="304"/>
    </location>
</feature>
<feature type="transmembrane region" description="Helical" evidence="7">
    <location>
        <begin position="20"/>
        <end position="41"/>
    </location>
</feature>
<keyword evidence="2 7" id="KW-0812">Transmembrane</keyword>
<dbReference type="EMBL" id="AP024718">
    <property type="protein sequence ID" value="BCX87754.1"/>
    <property type="molecule type" value="Genomic_DNA"/>
</dbReference>
<dbReference type="GO" id="GO:0005886">
    <property type="term" value="C:plasma membrane"/>
    <property type="evidence" value="ECO:0007669"/>
    <property type="project" value="UniProtKB-SubCell"/>
</dbReference>
<dbReference type="SUPFAM" id="SSF90123">
    <property type="entry name" value="ABC transporter transmembrane region"/>
    <property type="match status" value="1"/>
</dbReference>
<evidence type="ECO:0000313" key="10">
    <source>
        <dbReference type="EMBL" id="BCX87754.1"/>
    </source>
</evidence>
<proteinExistence type="predicted"/>
<dbReference type="GO" id="GO:0140359">
    <property type="term" value="F:ABC-type transporter activity"/>
    <property type="evidence" value="ECO:0007669"/>
    <property type="project" value="InterPro"/>
</dbReference>
<evidence type="ECO:0000259" key="8">
    <source>
        <dbReference type="PROSITE" id="PS50893"/>
    </source>
</evidence>
<dbReference type="InterPro" id="IPR039421">
    <property type="entry name" value="Type_1_exporter"/>
</dbReference>
<keyword evidence="6 7" id="KW-0472">Membrane</keyword>